<dbReference type="HOGENOM" id="CLU_017490_0_0_2"/>
<dbReference type="GO" id="GO:0010181">
    <property type="term" value="F:FMN binding"/>
    <property type="evidence" value="ECO:0007669"/>
    <property type="project" value="InterPro"/>
</dbReference>
<dbReference type="Gene3D" id="3.40.50.360">
    <property type="match status" value="1"/>
</dbReference>
<dbReference type="InterPro" id="IPR016440">
    <property type="entry name" value="Rubredoxin-O_OxRdtase"/>
</dbReference>
<dbReference type="Pfam" id="PF19583">
    <property type="entry name" value="ODP"/>
    <property type="match status" value="1"/>
</dbReference>
<dbReference type="InterPro" id="IPR001279">
    <property type="entry name" value="Metallo-B-lactamas"/>
</dbReference>
<dbReference type="PIRSF" id="PIRSF005243">
    <property type="entry name" value="ROO"/>
    <property type="match status" value="1"/>
</dbReference>
<protein>
    <submittedName>
        <fullName evidence="2">Flavodoxin/nitric oxide synthase</fullName>
    </submittedName>
</protein>
<evidence type="ECO:0000259" key="1">
    <source>
        <dbReference type="PROSITE" id="PS50902"/>
    </source>
</evidence>
<dbReference type="CDD" id="cd07709">
    <property type="entry name" value="flavodiiron_proteins_MBL-fold"/>
    <property type="match status" value="1"/>
</dbReference>
<dbReference type="GO" id="GO:0009055">
    <property type="term" value="F:electron transfer activity"/>
    <property type="evidence" value="ECO:0007669"/>
    <property type="project" value="InterPro"/>
</dbReference>
<dbReference type="AlphaFoldDB" id="F6D8C5"/>
<feature type="domain" description="Flavodoxin-like" evidence="1">
    <location>
        <begin position="260"/>
        <end position="401"/>
    </location>
</feature>
<dbReference type="SMART" id="SM00849">
    <property type="entry name" value="Lactamase_B"/>
    <property type="match status" value="1"/>
</dbReference>
<accession>F6D8C5</accession>
<organism evidence="2 3">
    <name type="scientific">Methanobacterium paludis (strain DSM 25820 / JCM 18151 / SWAN1)</name>
    <dbReference type="NCBI Taxonomy" id="868131"/>
    <lineage>
        <taxon>Archaea</taxon>
        <taxon>Methanobacteriati</taxon>
        <taxon>Methanobacteriota</taxon>
        <taxon>Methanomada group</taxon>
        <taxon>Methanobacteria</taxon>
        <taxon>Methanobacteriales</taxon>
        <taxon>Methanobacteriaceae</taxon>
        <taxon>Methanobacterium</taxon>
    </lineage>
</organism>
<sequence>MKADAIKIVDGVYWVGVLDWDLRNYHGYTLNGTTYNAYIVFGDEKVAIIDNTYPGSSAQLWGRIKDAFNEEGRPLKVDVIIQNHVEKDHSGALTEICKKFPDAPVYCTQTAVQGLKRHYPSLEGVDFRPVKTGDTLDLGGKELVFLEAKMLHWPDSMFTMLMEDGILFSNDAFSQHLCLTERLDSEIPEYVIMDASAKFYANLLTPLSGLILRKFDEVSKLELLDEIEMIAPAHGQIWTDPMKIIEAYTNWATGKCKDKATIIYDTMHGSTQKMAHAIAEGLMSEDVDVSMYFLHEDERSEIVTDILESKAVLFGIPTMFNEPYPSIGDLIFYLRGLSFNRTGLKRKAVIFGSMGWAGKAVNKLADELEKCGFEVYDNYEVNYVPTEEELDKCYEIGKQLAIEIKKMGED</sequence>
<dbReference type="KEGG" id="mew:MSWAN_1545"/>
<dbReference type="SUPFAM" id="SSF52218">
    <property type="entry name" value="Flavoproteins"/>
    <property type="match status" value="1"/>
</dbReference>
<dbReference type="STRING" id="868131.MSWAN_1545"/>
<dbReference type="PROSITE" id="PS50902">
    <property type="entry name" value="FLAVODOXIN_LIKE"/>
    <property type="match status" value="1"/>
</dbReference>
<dbReference type="InterPro" id="IPR036866">
    <property type="entry name" value="RibonucZ/Hydroxyglut_hydro"/>
</dbReference>
<dbReference type="InterPro" id="IPR008254">
    <property type="entry name" value="Flavodoxin/NO_synth"/>
</dbReference>
<evidence type="ECO:0000313" key="3">
    <source>
        <dbReference type="Proteomes" id="UP000009231"/>
    </source>
</evidence>
<evidence type="ECO:0000313" key="2">
    <source>
        <dbReference type="EMBL" id="AEG18559.1"/>
    </source>
</evidence>
<dbReference type="GeneID" id="10669054"/>
<dbReference type="Proteomes" id="UP000009231">
    <property type="component" value="Chromosome"/>
</dbReference>
<dbReference type="eggNOG" id="arCOG00509">
    <property type="taxonomic scope" value="Archaea"/>
</dbReference>
<dbReference type="GO" id="GO:0046872">
    <property type="term" value="F:metal ion binding"/>
    <property type="evidence" value="ECO:0007669"/>
    <property type="project" value="InterPro"/>
</dbReference>
<keyword evidence="3" id="KW-1185">Reference proteome</keyword>
<dbReference type="PANTHER" id="PTHR43717">
    <property type="entry name" value="ANAEROBIC NITRIC OXIDE REDUCTASE FLAVORUBREDOXIN"/>
    <property type="match status" value="1"/>
</dbReference>
<dbReference type="PANTHER" id="PTHR43717:SF1">
    <property type="entry name" value="ANAEROBIC NITRIC OXIDE REDUCTASE FLAVORUBREDOXIN"/>
    <property type="match status" value="1"/>
</dbReference>
<gene>
    <name evidence="2" type="ordered locus">MSWAN_1545</name>
</gene>
<dbReference type="OrthoDB" id="6433at2157"/>
<reference evidence="2 3" key="1">
    <citation type="journal article" date="2014" name="Int. J. Syst. Evol. Microbiol.">
        <title>Methanobacterium paludis sp. nov. and a novel strain of Methanobacterium lacus isolated from northern peatlands.</title>
        <authorList>
            <person name="Cadillo-Quiroz H."/>
            <person name="Brauer S.L."/>
            <person name="Goodson N."/>
            <person name="Yavitt J.B."/>
            <person name="Zinder S.H."/>
        </authorList>
    </citation>
    <scope>NUCLEOTIDE SEQUENCE [LARGE SCALE GENOMIC DNA]</scope>
    <source>
        <strain evidence="3">DSM 25820 / JCM 18151 / SWAN1</strain>
    </source>
</reference>
<dbReference type="PROSITE" id="PS00201">
    <property type="entry name" value="FLAVODOXIN"/>
    <property type="match status" value="1"/>
</dbReference>
<dbReference type="Pfam" id="PF00258">
    <property type="entry name" value="Flavodoxin_1"/>
    <property type="match status" value="1"/>
</dbReference>
<dbReference type="GO" id="GO:0016491">
    <property type="term" value="F:oxidoreductase activity"/>
    <property type="evidence" value="ECO:0007669"/>
    <property type="project" value="InterPro"/>
</dbReference>
<dbReference type="InterPro" id="IPR045761">
    <property type="entry name" value="ODP_dom"/>
</dbReference>
<name>F6D8C5_METPW</name>
<dbReference type="Gene3D" id="3.60.15.10">
    <property type="entry name" value="Ribonuclease Z/Hydroxyacylglutathione hydrolase-like"/>
    <property type="match status" value="1"/>
</dbReference>
<dbReference type="InterPro" id="IPR001226">
    <property type="entry name" value="Flavodoxin_CS"/>
</dbReference>
<dbReference type="RefSeq" id="WP_013826058.1">
    <property type="nucleotide sequence ID" value="NC_015574.1"/>
</dbReference>
<dbReference type="EMBL" id="CP002772">
    <property type="protein sequence ID" value="AEG18559.1"/>
    <property type="molecule type" value="Genomic_DNA"/>
</dbReference>
<dbReference type="SUPFAM" id="SSF56281">
    <property type="entry name" value="Metallo-hydrolase/oxidoreductase"/>
    <property type="match status" value="1"/>
</dbReference>
<proteinExistence type="predicted"/>
<dbReference type="InterPro" id="IPR029039">
    <property type="entry name" value="Flavoprotein-like_sf"/>
</dbReference>